<evidence type="ECO:0000313" key="5">
    <source>
        <dbReference type="EMBL" id="MRX11781.1"/>
    </source>
</evidence>
<dbReference type="GO" id="GO:0043565">
    <property type="term" value="F:sequence-specific DNA binding"/>
    <property type="evidence" value="ECO:0007669"/>
    <property type="project" value="InterPro"/>
</dbReference>
<dbReference type="InterPro" id="IPR018062">
    <property type="entry name" value="HTH_AraC-typ_CS"/>
</dbReference>
<proteinExistence type="predicted"/>
<dbReference type="PROSITE" id="PS00041">
    <property type="entry name" value="HTH_ARAC_FAMILY_1"/>
    <property type="match status" value="1"/>
</dbReference>
<dbReference type="SMART" id="SM00342">
    <property type="entry name" value="HTH_ARAC"/>
    <property type="match status" value="1"/>
</dbReference>
<dbReference type="Pfam" id="PF12833">
    <property type="entry name" value="HTH_18"/>
    <property type="match status" value="1"/>
</dbReference>
<dbReference type="EMBL" id="WKJM01000047">
    <property type="protein sequence ID" value="MRX11781.1"/>
    <property type="molecule type" value="Genomic_DNA"/>
</dbReference>
<dbReference type="InterPro" id="IPR050204">
    <property type="entry name" value="AraC_XylS_family_regulators"/>
</dbReference>
<dbReference type="InterPro" id="IPR020449">
    <property type="entry name" value="Tscrpt_reg_AraC-type_HTH"/>
</dbReference>
<accession>A0A6L5QSH7</accession>
<sequence length="277" mass="30847">MQHKTESSQMLHASCAALSVRSGLLPAPPAGRRAQHEIVVPGMHASATLTYRAADGAAQQVRVTDRHVSFLPAGHDDGAAWQAGQPLTVIALQADFLDALARRNGMRHLEMAPQYAAVDPLMWHMTRFIERQLHAQRGLESAYLEALACVIGQHLLSTYADSPPVNGALGGLPYYKVRRAIDYIRAHYREDIGFKDIAAYLDMSPFHFSRMFKHSTSQSPRQYISRYRIEAAKKMLVESDRAIADVALEVGYKSQSHFTTRFALWVGMTPAAFRATR</sequence>
<dbReference type="InterPro" id="IPR018060">
    <property type="entry name" value="HTH_AraC"/>
</dbReference>
<comment type="caution">
    <text evidence="5">The sequence shown here is derived from an EMBL/GenBank/DDBJ whole genome shotgun (WGS) entry which is preliminary data.</text>
</comment>
<evidence type="ECO:0000256" key="1">
    <source>
        <dbReference type="ARBA" id="ARBA00023015"/>
    </source>
</evidence>
<protein>
    <submittedName>
        <fullName evidence="5">Helix-turn-helix domain-containing protein</fullName>
    </submittedName>
</protein>
<reference evidence="5 6" key="1">
    <citation type="submission" date="2019-11" db="EMBL/GenBank/DDBJ databases">
        <title>Novel species isolated from a subtropical stream in China.</title>
        <authorList>
            <person name="Lu H."/>
        </authorList>
    </citation>
    <scope>NUCLEOTIDE SEQUENCE [LARGE SCALE GENOMIC DNA]</scope>
    <source>
        <strain evidence="5 6">FT25W</strain>
    </source>
</reference>
<dbReference type="PANTHER" id="PTHR46796">
    <property type="entry name" value="HTH-TYPE TRANSCRIPTIONAL ACTIVATOR RHAS-RELATED"/>
    <property type="match status" value="1"/>
</dbReference>
<keyword evidence="3" id="KW-0804">Transcription</keyword>
<dbReference type="GO" id="GO:0003700">
    <property type="term" value="F:DNA-binding transcription factor activity"/>
    <property type="evidence" value="ECO:0007669"/>
    <property type="project" value="InterPro"/>
</dbReference>
<evidence type="ECO:0000313" key="6">
    <source>
        <dbReference type="Proteomes" id="UP000481037"/>
    </source>
</evidence>
<keyword evidence="1" id="KW-0805">Transcription regulation</keyword>
<evidence type="ECO:0000256" key="2">
    <source>
        <dbReference type="ARBA" id="ARBA00023125"/>
    </source>
</evidence>
<gene>
    <name evidence="5" type="ORF">GJ697_28530</name>
</gene>
<dbReference type="AlphaFoldDB" id="A0A6L5QSH7"/>
<evidence type="ECO:0000259" key="4">
    <source>
        <dbReference type="PROSITE" id="PS01124"/>
    </source>
</evidence>
<dbReference type="InterPro" id="IPR009057">
    <property type="entry name" value="Homeodomain-like_sf"/>
</dbReference>
<dbReference type="PRINTS" id="PR00032">
    <property type="entry name" value="HTHARAC"/>
</dbReference>
<feature type="domain" description="HTH araC/xylS-type" evidence="4">
    <location>
        <begin position="178"/>
        <end position="276"/>
    </location>
</feature>
<dbReference type="PANTHER" id="PTHR46796:SF6">
    <property type="entry name" value="ARAC SUBFAMILY"/>
    <property type="match status" value="1"/>
</dbReference>
<dbReference type="RefSeq" id="WP_154370522.1">
    <property type="nucleotide sequence ID" value="NZ_WKJM01000047.1"/>
</dbReference>
<dbReference type="Gene3D" id="1.10.10.60">
    <property type="entry name" value="Homeodomain-like"/>
    <property type="match status" value="2"/>
</dbReference>
<dbReference type="PROSITE" id="PS01124">
    <property type="entry name" value="HTH_ARAC_FAMILY_2"/>
    <property type="match status" value="1"/>
</dbReference>
<keyword evidence="6" id="KW-1185">Reference proteome</keyword>
<keyword evidence="2" id="KW-0238">DNA-binding</keyword>
<dbReference type="Proteomes" id="UP000481037">
    <property type="component" value="Unassembled WGS sequence"/>
</dbReference>
<organism evidence="5 6">
    <name type="scientific">Duganella alba</name>
    <dbReference type="NCBI Taxonomy" id="2666081"/>
    <lineage>
        <taxon>Bacteria</taxon>
        <taxon>Pseudomonadati</taxon>
        <taxon>Pseudomonadota</taxon>
        <taxon>Betaproteobacteria</taxon>
        <taxon>Burkholderiales</taxon>
        <taxon>Oxalobacteraceae</taxon>
        <taxon>Telluria group</taxon>
        <taxon>Duganella</taxon>
    </lineage>
</organism>
<name>A0A6L5QSH7_9BURK</name>
<dbReference type="SUPFAM" id="SSF46689">
    <property type="entry name" value="Homeodomain-like"/>
    <property type="match status" value="2"/>
</dbReference>
<evidence type="ECO:0000256" key="3">
    <source>
        <dbReference type="ARBA" id="ARBA00023163"/>
    </source>
</evidence>